<dbReference type="InterPro" id="IPR050659">
    <property type="entry name" value="Peptidase_M24B"/>
</dbReference>
<dbReference type="InterPro" id="IPR036005">
    <property type="entry name" value="Creatinase/aminopeptidase-like"/>
</dbReference>
<dbReference type="AlphaFoldDB" id="A0A091A7C8"/>
<dbReference type="PATRIC" id="fig|44252.3.peg.8"/>
<dbReference type="GeneID" id="77008062"/>
<dbReference type="PANTHER" id="PTHR46112">
    <property type="entry name" value="AMINOPEPTIDASE"/>
    <property type="match status" value="1"/>
</dbReference>
<gene>
    <name evidence="3" type="ORF">DJ90_1812</name>
</gene>
<evidence type="ECO:0000313" key="3">
    <source>
        <dbReference type="EMBL" id="KFN12126.1"/>
    </source>
</evidence>
<dbReference type="Proteomes" id="UP000029278">
    <property type="component" value="Unassembled WGS sequence"/>
</dbReference>
<dbReference type="SUPFAM" id="SSF53092">
    <property type="entry name" value="Creatinase/prolidase N-terminal domain"/>
    <property type="match status" value="1"/>
</dbReference>
<evidence type="ECO:0000259" key="1">
    <source>
        <dbReference type="Pfam" id="PF00557"/>
    </source>
</evidence>
<dbReference type="Pfam" id="PF00557">
    <property type="entry name" value="Peptidase_M24"/>
    <property type="match status" value="1"/>
</dbReference>
<proteinExistence type="predicted"/>
<dbReference type="SUPFAM" id="SSF55920">
    <property type="entry name" value="Creatinase/aminopeptidase"/>
    <property type="match status" value="1"/>
</dbReference>
<evidence type="ECO:0000313" key="4">
    <source>
        <dbReference type="Proteomes" id="UP000029278"/>
    </source>
</evidence>
<organism evidence="3 4">
    <name type="scientific">Paenibacillus macerans</name>
    <name type="common">Bacillus macerans</name>
    <dbReference type="NCBI Taxonomy" id="44252"/>
    <lineage>
        <taxon>Bacteria</taxon>
        <taxon>Bacillati</taxon>
        <taxon>Bacillota</taxon>
        <taxon>Bacilli</taxon>
        <taxon>Bacillales</taxon>
        <taxon>Paenibacillaceae</taxon>
        <taxon>Paenibacillus</taxon>
    </lineage>
</organism>
<dbReference type="RefSeq" id="WP_227872643.1">
    <property type="nucleotide sequence ID" value="NZ_BGML01000001.1"/>
</dbReference>
<feature type="domain" description="Peptidase M24" evidence="1">
    <location>
        <begin position="194"/>
        <end position="394"/>
    </location>
</feature>
<dbReference type="PANTHER" id="PTHR46112:SF3">
    <property type="entry name" value="AMINOPEPTIDASE YPDF"/>
    <property type="match status" value="1"/>
</dbReference>
<dbReference type="Gene3D" id="3.90.230.10">
    <property type="entry name" value="Creatinase/methionine aminopeptidase superfamily"/>
    <property type="match status" value="1"/>
</dbReference>
<dbReference type="CDD" id="cd01066">
    <property type="entry name" value="APP_MetAP"/>
    <property type="match status" value="1"/>
</dbReference>
<dbReference type="InterPro" id="IPR000587">
    <property type="entry name" value="Creatinase_N"/>
</dbReference>
<feature type="domain" description="Creatinase N-terminal" evidence="2">
    <location>
        <begin position="21"/>
        <end position="186"/>
    </location>
</feature>
<dbReference type="InterPro" id="IPR000994">
    <property type="entry name" value="Pept_M24"/>
</dbReference>
<name>A0A091A7C8_PAEMA</name>
<comment type="caution">
    <text evidence="3">The sequence shown here is derived from an EMBL/GenBank/DDBJ whole genome shotgun (WGS) entry which is preliminary data.</text>
</comment>
<dbReference type="STRING" id="44252.DJ90_1812"/>
<reference evidence="3 4" key="1">
    <citation type="submission" date="2014-04" db="EMBL/GenBank/DDBJ databases">
        <authorList>
            <person name="Bishop-Lilly K.A."/>
            <person name="Broomall S.M."/>
            <person name="Chain P.S."/>
            <person name="Chertkov O."/>
            <person name="Coyne S.R."/>
            <person name="Daligault H.E."/>
            <person name="Davenport K.W."/>
            <person name="Erkkila T."/>
            <person name="Frey K.G."/>
            <person name="Gibbons H.S."/>
            <person name="Gu W."/>
            <person name="Jaissle J."/>
            <person name="Johnson S.L."/>
            <person name="Koroleva G.I."/>
            <person name="Ladner J.T."/>
            <person name="Lo C.-C."/>
            <person name="Minogue T.D."/>
            <person name="Munk C."/>
            <person name="Palacios G.F."/>
            <person name="Redden C.L."/>
            <person name="Rosenzweig C.N."/>
            <person name="Scholz M.B."/>
            <person name="Teshima H."/>
            <person name="Xu Y."/>
        </authorList>
    </citation>
    <scope>NUCLEOTIDE SEQUENCE [LARGE SCALE GENOMIC DNA]</scope>
    <source>
        <strain evidence="3 4">8244</strain>
    </source>
</reference>
<evidence type="ECO:0000259" key="2">
    <source>
        <dbReference type="Pfam" id="PF01321"/>
    </source>
</evidence>
<dbReference type="EMBL" id="JMQA01000001">
    <property type="protein sequence ID" value="KFN12126.1"/>
    <property type="molecule type" value="Genomic_DNA"/>
</dbReference>
<dbReference type="Pfam" id="PF01321">
    <property type="entry name" value="Creatinase_N"/>
    <property type="match status" value="1"/>
</dbReference>
<keyword evidence="4" id="KW-1185">Reference proteome</keyword>
<dbReference type="HOGENOM" id="CLU_017266_4_2_9"/>
<accession>A0A091A7C8</accession>
<dbReference type="Gene3D" id="3.40.350.10">
    <property type="entry name" value="Creatinase/prolidase N-terminal domain"/>
    <property type="match status" value="1"/>
</dbReference>
<dbReference type="InterPro" id="IPR029149">
    <property type="entry name" value="Creatin/AminoP/Spt16_N"/>
</dbReference>
<protein>
    <submittedName>
        <fullName evidence="3">Metallopeptidase M24 family protein</fullName>
    </submittedName>
</protein>
<sequence>MSAEEVRVRPEAALGGMANRERAASVMAREGLQALVATTPENIAYVIGAPLRTTNWSMQIYAVLPKDAGARPRLVLPTNRLGVIAQMGVPDAELYLFSDFFVEGSPVGQPSTPDIDLFYDLLGRTAVYPGPLEALAAALKDLDIPQGPLGVDEMRINPALYAKLGESLPAGHVRPAYGLFREVRQVKTAAEVARLRRSAELNERVEEEMIHLIADGVHEEELAAHYRDRIIRAGGTPAMIAVGAGPRSALPLIEHYFHRVRPGEQVRFDLCCQLDSYWADTGRTVVLGQPSEWQRRHFAAVRGGWERALELVRPGVKASAVFAAAVETVQRGGIPHYRRQHVGHAIGLELYDDIVLAPGDHRELQEGMVFCVEVPYYELGAGGFQIEDTVVVTKDGYEFLTHLDRKLFVQ</sequence>